<keyword evidence="2" id="KW-1185">Reference proteome</keyword>
<proteinExistence type="predicted"/>
<name>A0A8T0ICZ8_CERPU</name>
<dbReference type="AlphaFoldDB" id="A0A8T0ICZ8"/>
<reference evidence="1" key="1">
    <citation type="submission" date="2020-06" db="EMBL/GenBank/DDBJ databases">
        <title>WGS assembly of Ceratodon purpureus strain R40.</title>
        <authorList>
            <person name="Carey S.B."/>
            <person name="Jenkins J."/>
            <person name="Shu S."/>
            <person name="Lovell J.T."/>
            <person name="Sreedasyam A."/>
            <person name="Maumus F."/>
            <person name="Tiley G.P."/>
            <person name="Fernandez-Pozo N."/>
            <person name="Barry K."/>
            <person name="Chen C."/>
            <person name="Wang M."/>
            <person name="Lipzen A."/>
            <person name="Daum C."/>
            <person name="Saski C.A."/>
            <person name="Payton A.C."/>
            <person name="Mcbreen J.C."/>
            <person name="Conrad R.E."/>
            <person name="Kollar L.M."/>
            <person name="Olsson S."/>
            <person name="Huttunen S."/>
            <person name="Landis J.B."/>
            <person name="Wickett N.J."/>
            <person name="Johnson M.G."/>
            <person name="Rensing S.A."/>
            <person name="Grimwood J."/>
            <person name="Schmutz J."/>
            <person name="Mcdaniel S.F."/>
        </authorList>
    </citation>
    <scope>NUCLEOTIDE SEQUENCE</scope>
    <source>
        <strain evidence="1">R40</strain>
    </source>
</reference>
<evidence type="ECO:0000313" key="1">
    <source>
        <dbReference type="EMBL" id="KAG0580328.1"/>
    </source>
</evidence>
<dbReference type="Proteomes" id="UP000822688">
    <property type="component" value="Chromosome 4"/>
</dbReference>
<dbReference type="EMBL" id="CM026424">
    <property type="protein sequence ID" value="KAG0580328.1"/>
    <property type="molecule type" value="Genomic_DNA"/>
</dbReference>
<sequence length="95" mass="10914">MYSHQPAPFPSLRFCVVAFRRLAFHPTPPHLMLAFRVSPPITACILTDVGRWDVVQTFLAWRELLLNEGVELSIIRYSLFGGCLAREVYFRLSFG</sequence>
<feature type="non-terminal residue" evidence="1">
    <location>
        <position position="95"/>
    </location>
</feature>
<comment type="caution">
    <text evidence="1">The sequence shown here is derived from an EMBL/GenBank/DDBJ whole genome shotgun (WGS) entry which is preliminary data.</text>
</comment>
<accession>A0A8T0ICZ8</accession>
<evidence type="ECO:0000313" key="2">
    <source>
        <dbReference type="Proteomes" id="UP000822688"/>
    </source>
</evidence>
<organism evidence="1 2">
    <name type="scientific">Ceratodon purpureus</name>
    <name type="common">Fire moss</name>
    <name type="synonym">Dicranum purpureum</name>
    <dbReference type="NCBI Taxonomy" id="3225"/>
    <lineage>
        <taxon>Eukaryota</taxon>
        <taxon>Viridiplantae</taxon>
        <taxon>Streptophyta</taxon>
        <taxon>Embryophyta</taxon>
        <taxon>Bryophyta</taxon>
        <taxon>Bryophytina</taxon>
        <taxon>Bryopsida</taxon>
        <taxon>Dicranidae</taxon>
        <taxon>Pseudoditrichales</taxon>
        <taxon>Ditrichaceae</taxon>
        <taxon>Ceratodon</taxon>
    </lineage>
</organism>
<protein>
    <submittedName>
        <fullName evidence="1">Uncharacterized protein</fullName>
    </submittedName>
</protein>
<gene>
    <name evidence="1" type="ORF">KC19_4G165000</name>
</gene>